<keyword evidence="2" id="KW-0472">Membrane</keyword>
<organism evidence="3 4">
    <name type="scientific">Actinoallomurus acaciae</name>
    <dbReference type="NCBI Taxonomy" id="502577"/>
    <lineage>
        <taxon>Bacteria</taxon>
        <taxon>Bacillati</taxon>
        <taxon>Actinomycetota</taxon>
        <taxon>Actinomycetes</taxon>
        <taxon>Streptosporangiales</taxon>
        <taxon>Thermomonosporaceae</taxon>
        <taxon>Actinoallomurus</taxon>
    </lineage>
</organism>
<evidence type="ECO:0008006" key="5">
    <source>
        <dbReference type="Google" id="ProtNLM"/>
    </source>
</evidence>
<evidence type="ECO:0000313" key="4">
    <source>
        <dbReference type="Proteomes" id="UP001589627"/>
    </source>
</evidence>
<name>A0ABV5Y7Q6_9ACTN</name>
<keyword evidence="2" id="KW-0812">Transmembrane</keyword>
<reference evidence="3 4" key="1">
    <citation type="submission" date="2024-09" db="EMBL/GenBank/DDBJ databases">
        <authorList>
            <person name="Sun Q."/>
            <person name="Mori K."/>
        </authorList>
    </citation>
    <scope>NUCLEOTIDE SEQUENCE [LARGE SCALE GENOMIC DNA]</scope>
    <source>
        <strain evidence="3 4">TBRC 0563</strain>
    </source>
</reference>
<dbReference type="Proteomes" id="UP001589627">
    <property type="component" value="Unassembled WGS sequence"/>
</dbReference>
<gene>
    <name evidence="3" type="ORF">ACFFNX_02490</name>
</gene>
<proteinExistence type="predicted"/>
<evidence type="ECO:0000256" key="1">
    <source>
        <dbReference type="SAM" id="MobiDB-lite"/>
    </source>
</evidence>
<dbReference type="RefSeq" id="WP_378194480.1">
    <property type="nucleotide sequence ID" value="NZ_JBHLZP010000007.1"/>
</dbReference>
<evidence type="ECO:0000256" key="2">
    <source>
        <dbReference type="SAM" id="Phobius"/>
    </source>
</evidence>
<accession>A0ABV5Y7Q6</accession>
<dbReference type="EMBL" id="JBHLZP010000007">
    <property type="protein sequence ID" value="MFB9831055.1"/>
    <property type="molecule type" value="Genomic_DNA"/>
</dbReference>
<feature type="transmembrane region" description="Helical" evidence="2">
    <location>
        <begin position="20"/>
        <end position="44"/>
    </location>
</feature>
<keyword evidence="2" id="KW-1133">Transmembrane helix</keyword>
<comment type="caution">
    <text evidence="3">The sequence shown here is derived from an EMBL/GenBank/DDBJ whole genome shotgun (WGS) entry which is preliminary data.</text>
</comment>
<protein>
    <recommendedName>
        <fullName evidence="5">Major facilitator superfamily (MFS) profile domain-containing protein</fullName>
    </recommendedName>
</protein>
<evidence type="ECO:0000313" key="3">
    <source>
        <dbReference type="EMBL" id="MFB9831055.1"/>
    </source>
</evidence>
<sequence length="72" mass="7311">MSVSVAQAAKVGGRSDARRWLSLTVILVAAFMDLLDVTVVNVAVPSIQRDVGAGTPPSAGSPPGTHSPSPPF</sequence>
<feature type="region of interest" description="Disordered" evidence="1">
    <location>
        <begin position="50"/>
        <end position="72"/>
    </location>
</feature>
<keyword evidence="4" id="KW-1185">Reference proteome</keyword>
<feature type="compositionally biased region" description="Low complexity" evidence="1">
    <location>
        <begin position="52"/>
        <end position="72"/>
    </location>
</feature>